<dbReference type="InterPro" id="IPR002293">
    <property type="entry name" value="AA/rel_permease1"/>
</dbReference>
<comment type="subcellular location">
    <subcellularLocation>
        <location evidence="1">Membrane</location>
        <topology evidence="1">Multi-pass membrane protein</topology>
    </subcellularLocation>
</comment>
<feature type="transmembrane region" description="Helical" evidence="6">
    <location>
        <begin position="135"/>
        <end position="164"/>
    </location>
</feature>
<gene>
    <name evidence="7" type="ORF">JVT61DRAFT_2692</name>
</gene>
<evidence type="ECO:0000256" key="4">
    <source>
        <dbReference type="ARBA" id="ARBA00023136"/>
    </source>
</evidence>
<keyword evidence="4 6" id="KW-0472">Membrane</keyword>
<feature type="compositionally biased region" description="Low complexity" evidence="5">
    <location>
        <begin position="595"/>
        <end position="606"/>
    </location>
</feature>
<evidence type="ECO:0000256" key="5">
    <source>
        <dbReference type="SAM" id="MobiDB-lite"/>
    </source>
</evidence>
<dbReference type="InterPro" id="IPR050598">
    <property type="entry name" value="AminoAcid_Transporter"/>
</dbReference>
<keyword evidence="3 6" id="KW-1133">Transmembrane helix</keyword>
<name>A0A8I3A8H4_9AGAM</name>
<dbReference type="Gene3D" id="1.20.1740.10">
    <property type="entry name" value="Amino acid/polyamine transporter I"/>
    <property type="match status" value="1"/>
</dbReference>
<protein>
    <submittedName>
        <fullName evidence="7">Amino acid permease-domain-containing protein</fullName>
    </submittedName>
</protein>
<dbReference type="GO" id="GO:0015179">
    <property type="term" value="F:L-amino acid transmembrane transporter activity"/>
    <property type="evidence" value="ECO:0007669"/>
    <property type="project" value="TreeGrafter"/>
</dbReference>
<evidence type="ECO:0000256" key="2">
    <source>
        <dbReference type="ARBA" id="ARBA00022692"/>
    </source>
</evidence>
<dbReference type="PANTHER" id="PTHR11785">
    <property type="entry name" value="AMINO ACID TRANSPORTER"/>
    <property type="match status" value="1"/>
</dbReference>
<dbReference type="AlphaFoldDB" id="A0A8I3A8H4"/>
<feature type="region of interest" description="Disordered" evidence="5">
    <location>
        <begin position="630"/>
        <end position="652"/>
    </location>
</feature>
<feature type="transmembrane region" description="Helical" evidence="6">
    <location>
        <begin position="378"/>
        <end position="401"/>
    </location>
</feature>
<feature type="transmembrane region" description="Helical" evidence="6">
    <location>
        <begin position="198"/>
        <end position="215"/>
    </location>
</feature>
<dbReference type="EMBL" id="JAGFBS010000013">
    <property type="protein sequence ID" value="KAG6375833.1"/>
    <property type="molecule type" value="Genomic_DNA"/>
</dbReference>
<organism evidence="7 8">
    <name type="scientific">Boletus reticuloceps</name>
    <dbReference type="NCBI Taxonomy" id="495285"/>
    <lineage>
        <taxon>Eukaryota</taxon>
        <taxon>Fungi</taxon>
        <taxon>Dikarya</taxon>
        <taxon>Basidiomycota</taxon>
        <taxon>Agaricomycotina</taxon>
        <taxon>Agaricomycetes</taxon>
        <taxon>Agaricomycetidae</taxon>
        <taxon>Boletales</taxon>
        <taxon>Boletineae</taxon>
        <taxon>Boletaceae</taxon>
        <taxon>Boletoideae</taxon>
        <taxon>Boletus</taxon>
    </lineage>
</organism>
<dbReference type="PANTHER" id="PTHR11785:SF382">
    <property type="entry name" value="LOW-AFFINITY METHIONINE PERMEASE"/>
    <property type="match status" value="1"/>
</dbReference>
<keyword evidence="8" id="KW-1185">Reference proteome</keyword>
<dbReference type="OrthoDB" id="5982228at2759"/>
<keyword evidence="2 6" id="KW-0812">Transmembrane</keyword>
<proteinExistence type="predicted"/>
<comment type="caution">
    <text evidence="7">The sequence shown here is derived from an EMBL/GenBank/DDBJ whole genome shotgun (WGS) entry which is preliminary data.</text>
</comment>
<feature type="transmembrane region" description="Helical" evidence="6">
    <location>
        <begin position="176"/>
        <end position="192"/>
    </location>
</feature>
<feature type="transmembrane region" description="Helical" evidence="6">
    <location>
        <begin position="407"/>
        <end position="425"/>
    </location>
</feature>
<evidence type="ECO:0000313" key="8">
    <source>
        <dbReference type="Proteomes" id="UP000683000"/>
    </source>
</evidence>
<sequence length="715" mass="77036">MSGSLWSRFRKAESDEDSLGHGEDKEQVQVGTTAVDVGPGGLSFEEDTAGGLGRHLGVTSCTLLIVGRIIGTGIFSTPSSILSGVGSIGASLMLWVLGFVLSFCGLFIWLEFGTMYPRSGGEKVYLEAVYTRPKYLATVVFAANAILLGFTASGCIVFASNILVSAGKVATTWSERGIALGVIVFATLLHGLRHTLTIFKIAILIFVVITGWVVLSGKTHIANSQAHFSNAFAGSSHNSGDYATATFKVLNAYAGWSNVNYVLNNVRNPVRTLKIAGPLGLGICAALYLLANIAYFSAATKAQIESSGVTVAALFFKNVFGTAAERTLSVFVALRIDGQTFAASRVNQELAKEGIPLPLGNKFWASNWPTGKSPLPGLIIHLIPSVIVILGPPVKVAYPFILDVEGYPSQIINFFIVIGLFWMRWKRPDIPRPFKVWWPLAVLYLAAAVFLLVAPFLPPANGVGDTPPLPYYLYCLVGIGVMLVGVGYWAGWRVLLPKVFGYELVPRKEKLEDGTVVTLLANDLPTVSARSVALLRAHSLYFSFVRTEEDLSRFKSLYLVHPWVDFLLDRQPVGSILETLLEESTDDRSSTIGELPSLPGPSTTPLAAPRSRTAQLVSRFGLSFGRQTVATPSQAGDGASLRPPSSVSQTDKQTRALRMLARLGQPFGALLLTPSSNVAAYRRVATERTITVQVEEITPAVLNKLIEGVSVLDVL</sequence>
<dbReference type="Pfam" id="PF13520">
    <property type="entry name" value="AA_permease_2"/>
    <property type="match status" value="1"/>
</dbReference>
<evidence type="ECO:0000256" key="6">
    <source>
        <dbReference type="SAM" id="Phobius"/>
    </source>
</evidence>
<feature type="transmembrane region" description="Helical" evidence="6">
    <location>
        <begin position="469"/>
        <end position="490"/>
    </location>
</feature>
<dbReference type="GO" id="GO:0016020">
    <property type="term" value="C:membrane"/>
    <property type="evidence" value="ECO:0007669"/>
    <property type="project" value="UniProtKB-SubCell"/>
</dbReference>
<accession>A0A8I3A8H4</accession>
<evidence type="ECO:0000256" key="3">
    <source>
        <dbReference type="ARBA" id="ARBA00022989"/>
    </source>
</evidence>
<reference evidence="7" key="1">
    <citation type="submission" date="2021-03" db="EMBL/GenBank/DDBJ databases">
        <title>Evolutionary innovations through gain and loss of genes in the ectomycorrhizal Boletales.</title>
        <authorList>
            <person name="Wu G."/>
            <person name="Miyauchi S."/>
            <person name="Morin E."/>
            <person name="Yang Z.-L."/>
            <person name="Xu J."/>
            <person name="Martin F.M."/>
        </authorList>
    </citation>
    <scope>NUCLEOTIDE SEQUENCE</scope>
    <source>
        <strain evidence="7">BR01</strain>
    </source>
</reference>
<evidence type="ECO:0000313" key="7">
    <source>
        <dbReference type="EMBL" id="KAG6375833.1"/>
    </source>
</evidence>
<evidence type="ECO:0000256" key="1">
    <source>
        <dbReference type="ARBA" id="ARBA00004141"/>
    </source>
</evidence>
<feature type="transmembrane region" description="Helical" evidence="6">
    <location>
        <begin position="437"/>
        <end position="457"/>
    </location>
</feature>
<feature type="region of interest" description="Disordered" evidence="5">
    <location>
        <begin position="587"/>
        <end position="608"/>
    </location>
</feature>
<dbReference type="Proteomes" id="UP000683000">
    <property type="component" value="Unassembled WGS sequence"/>
</dbReference>
<feature type="transmembrane region" description="Helical" evidence="6">
    <location>
        <begin position="92"/>
        <end position="110"/>
    </location>
</feature>